<evidence type="ECO:0000259" key="5">
    <source>
        <dbReference type="PROSITE" id="PS50893"/>
    </source>
</evidence>
<dbReference type="SUPFAM" id="SSF52540">
    <property type="entry name" value="P-loop containing nucleoside triphosphate hydrolases"/>
    <property type="match status" value="1"/>
</dbReference>
<evidence type="ECO:0000256" key="2">
    <source>
        <dbReference type="ARBA" id="ARBA00022448"/>
    </source>
</evidence>
<dbReference type="InterPro" id="IPR027417">
    <property type="entry name" value="P-loop_NTPase"/>
</dbReference>
<dbReference type="RefSeq" id="WP_149757887.1">
    <property type="nucleotide sequence ID" value="NZ_BSPE01000002.1"/>
</dbReference>
<dbReference type="Gene3D" id="3.40.50.300">
    <property type="entry name" value="P-loop containing nucleotide triphosphate hydrolases"/>
    <property type="match status" value="1"/>
</dbReference>
<name>A0A1I3VID0_9HYPH</name>
<keyword evidence="3" id="KW-0547">Nucleotide-binding</keyword>
<proteinExistence type="inferred from homology"/>
<dbReference type="PANTHER" id="PTHR43776:SF7">
    <property type="entry name" value="D,D-DIPEPTIDE TRANSPORT ATP-BINDING PROTEIN DDPF-RELATED"/>
    <property type="match status" value="1"/>
</dbReference>
<dbReference type="InterPro" id="IPR003439">
    <property type="entry name" value="ABC_transporter-like_ATP-bd"/>
</dbReference>
<reference evidence="6 7" key="1">
    <citation type="submission" date="2016-10" db="EMBL/GenBank/DDBJ databases">
        <authorList>
            <person name="Varghese N."/>
            <person name="Submissions S."/>
        </authorList>
    </citation>
    <scope>NUCLEOTIDE SEQUENCE [LARGE SCALE GENOMIC DNA]</scope>
    <source>
        <strain evidence="6 7">DSM 21822</strain>
    </source>
</reference>
<protein>
    <submittedName>
        <fullName evidence="6">Peptide/nickel transport system ATP-binding protein</fullName>
    </submittedName>
</protein>
<dbReference type="GO" id="GO:0005524">
    <property type="term" value="F:ATP binding"/>
    <property type="evidence" value="ECO:0007669"/>
    <property type="project" value="UniProtKB-KW"/>
</dbReference>
<accession>A0A1I3VID0</accession>
<dbReference type="GO" id="GO:0055085">
    <property type="term" value="P:transmembrane transport"/>
    <property type="evidence" value="ECO:0007669"/>
    <property type="project" value="UniProtKB-ARBA"/>
</dbReference>
<dbReference type="EMBL" id="FOSL01000001">
    <property type="protein sequence ID" value="SFJ95015.1"/>
    <property type="molecule type" value="Genomic_DNA"/>
</dbReference>
<dbReference type="InterPro" id="IPR017871">
    <property type="entry name" value="ABC_transporter-like_CS"/>
</dbReference>
<keyword evidence="4 6" id="KW-0067">ATP-binding</keyword>
<dbReference type="CDD" id="cd03257">
    <property type="entry name" value="ABC_NikE_OppD_transporters"/>
    <property type="match status" value="1"/>
</dbReference>
<dbReference type="GO" id="GO:0016887">
    <property type="term" value="F:ATP hydrolysis activity"/>
    <property type="evidence" value="ECO:0007669"/>
    <property type="project" value="InterPro"/>
</dbReference>
<evidence type="ECO:0000313" key="6">
    <source>
        <dbReference type="EMBL" id="SFJ95015.1"/>
    </source>
</evidence>
<dbReference type="PROSITE" id="PS50893">
    <property type="entry name" value="ABC_TRANSPORTER_2"/>
    <property type="match status" value="1"/>
</dbReference>
<dbReference type="InterPro" id="IPR003593">
    <property type="entry name" value="AAA+_ATPase"/>
</dbReference>
<feature type="domain" description="ABC transporter" evidence="5">
    <location>
        <begin position="6"/>
        <end position="249"/>
    </location>
</feature>
<evidence type="ECO:0000313" key="7">
    <source>
        <dbReference type="Proteomes" id="UP000323300"/>
    </source>
</evidence>
<dbReference type="PANTHER" id="PTHR43776">
    <property type="entry name" value="TRANSPORT ATP-BINDING PROTEIN"/>
    <property type="match status" value="1"/>
</dbReference>
<keyword evidence="7" id="KW-1185">Reference proteome</keyword>
<gene>
    <name evidence="6" type="ORF">SAMN04488498_101492</name>
</gene>
<evidence type="ECO:0000256" key="3">
    <source>
        <dbReference type="ARBA" id="ARBA00022741"/>
    </source>
</evidence>
<organism evidence="6 7">
    <name type="scientific">Neomesorhizobium albiziae</name>
    <dbReference type="NCBI Taxonomy" id="335020"/>
    <lineage>
        <taxon>Bacteria</taxon>
        <taxon>Pseudomonadati</taxon>
        <taxon>Pseudomonadota</taxon>
        <taxon>Alphaproteobacteria</taxon>
        <taxon>Hyphomicrobiales</taxon>
        <taxon>Phyllobacteriaceae</taxon>
        <taxon>Neomesorhizobium</taxon>
    </lineage>
</organism>
<dbReference type="OrthoDB" id="8440418at2"/>
<dbReference type="Proteomes" id="UP000323300">
    <property type="component" value="Unassembled WGS sequence"/>
</dbReference>
<dbReference type="InterPro" id="IPR050319">
    <property type="entry name" value="ABC_transp_ATP-bind"/>
</dbReference>
<sequence length="264" mass="27863">MSAPLLEVRGLGKRFSRNGRPVAALNGVSLNVAHCETLALVGPSGSGKSTLGHAILRLIEPDSGGISFEGQDLLALSGGRLRAARARLQMVFQDPQAAFNPRATVAGVIDDPLRIHGIGSRGERPGLIRKLLERVGLSPDLGERAVHEISGGQRQRVAIARAIATRPSLVVLDEAVSALDVSVRGDILTLLADLQREENIAYLFISHDLGVVRAVAHRVAIMDAGRVVEMGEARQVIADPQSATGKALVAAVPRLRCGISTENA</sequence>
<dbReference type="SMART" id="SM00382">
    <property type="entry name" value="AAA"/>
    <property type="match status" value="1"/>
</dbReference>
<dbReference type="Pfam" id="PF00005">
    <property type="entry name" value="ABC_tran"/>
    <property type="match status" value="1"/>
</dbReference>
<dbReference type="AlphaFoldDB" id="A0A1I3VID0"/>
<comment type="similarity">
    <text evidence="1">Belongs to the ABC transporter superfamily.</text>
</comment>
<dbReference type="PROSITE" id="PS00211">
    <property type="entry name" value="ABC_TRANSPORTER_1"/>
    <property type="match status" value="1"/>
</dbReference>
<evidence type="ECO:0000256" key="4">
    <source>
        <dbReference type="ARBA" id="ARBA00022840"/>
    </source>
</evidence>
<keyword evidence="2" id="KW-0813">Transport</keyword>
<evidence type="ECO:0000256" key="1">
    <source>
        <dbReference type="ARBA" id="ARBA00005417"/>
    </source>
</evidence>